<comment type="catalytic activity">
    <reaction evidence="6">
        <text>cytidine(1402) in 16S rRNA + S-adenosyl-L-methionine = 2'-O-methylcytidine(1402) in 16S rRNA + S-adenosyl-L-homocysteine + H(+)</text>
        <dbReference type="Rhea" id="RHEA:42924"/>
        <dbReference type="Rhea" id="RHEA-COMP:10285"/>
        <dbReference type="Rhea" id="RHEA-COMP:10286"/>
        <dbReference type="ChEBI" id="CHEBI:15378"/>
        <dbReference type="ChEBI" id="CHEBI:57856"/>
        <dbReference type="ChEBI" id="CHEBI:59789"/>
        <dbReference type="ChEBI" id="CHEBI:74495"/>
        <dbReference type="ChEBI" id="CHEBI:82748"/>
        <dbReference type="EC" id="2.1.1.198"/>
    </reaction>
</comment>
<dbReference type="Pfam" id="PF00590">
    <property type="entry name" value="TP_methylase"/>
    <property type="match status" value="1"/>
</dbReference>
<keyword evidence="2 6" id="KW-0698">rRNA processing</keyword>
<evidence type="ECO:0000313" key="8">
    <source>
        <dbReference type="EMBL" id="EEK16427.1"/>
    </source>
</evidence>
<comment type="similarity">
    <text evidence="6">Belongs to the methyltransferase superfamily. RsmI family.</text>
</comment>
<keyword evidence="4 6" id="KW-0808">Transferase</keyword>
<evidence type="ECO:0000256" key="1">
    <source>
        <dbReference type="ARBA" id="ARBA00022490"/>
    </source>
</evidence>
<evidence type="ECO:0000256" key="3">
    <source>
        <dbReference type="ARBA" id="ARBA00022603"/>
    </source>
</evidence>
<keyword evidence="9" id="KW-1185">Reference proteome</keyword>
<dbReference type="SUPFAM" id="SSF53790">
    <property type="entry name" value="Tetrapyrrole methylase"/>
    <property type="match status" value="1"/>
</dbReference>
<feature type="domain" description="Tetrapyrrole methylase" evidence="7">
    <location>
        <begin position="4"/>
        <end position="202"/>
    </location>
</feature>
<dbReference type="GO" id="GO:0005737">
    <property type="term" value="C:cytoplasm"/>
    <property type="evidence" value="ECO:0007669"/>
    <property type="project" value="UniProtKB-SubCell"/>
</dbReference>
<protein>
    <recommendedName>
        <fullName evidence="6">Ribosomal RNA small subunit methyltransferase I</fullName>
        <ecNumber evidence="6">2.1.1.198</ecNumber>
    </recommendedName>
    <alternativeName>
        <fullName evidence="6">16S rRNA 2'-O-ribose C1402 methyltransferase</fullName>
    </alternativeName>
    <alternativeName>
        <fullName evidence="6">rRNA (cytidine-2'-O-)-methyltransferase RsmI</fullName>
    </alternativeName>
</protein>
<comment type="function">
    <text evidence="6">Catalyzes the 2'-O-methylation of the ribose of cytidine 1402 (C1402) in 16S rRNA.</text>
</comment>
<evidence type="ECO:0000256" key="4">
    <source>
        <dbReference type="ARBA" id="ARBA00022679"/>
    </source>
</evidence>
<dbReference type="InterPro" id="IPR014777">
    <property type="entry name" value="4pyrrole_Mease_sub1"/>
</dbReference>
<evidence type="ECO:0000259" key="7">
    <source>
        <dbReference type="Pfam" id="PF00590"/>
    </source>
</evidence>
<dbReference type="InterPro" id="IPR008189">
    <property type="entry name" value="rRNA_ssu_MeTfrase_I"/>
</dbReference>
<proteinExistence type="inferred from homology"/>
<keyword evidence="1 6" id="KW-0963">Cytoplasm</keyword>
<dbReference type="PROSITE" id="PS01296">
    <property type="entry name" value="RSMI"/>
    <property type="match status" value="1"/>
</dbReference>
<dbReference type="Proteomes" id="UP000003303">
    <property type="component" value="Unassembled WGS sequence"/>
</dbReference>
<name>C2MCX4_9PORP</name>
<dbReference type="Gene3D" id="3.30.950.10">
    <property type="entry name" value="Methyltransferase, Cobalt-precorrin-4 Transmethylase, Domain 2"/>
    <property type="match status" value="1"/>
</dbReference>
<dbReference type="InterPro" id="IPR014776">
    <property type="entry name" value="4pyrrole_Mease_sub2"/>
</dbReference>
<dbReference type="OrthoDB" id="9809084at2"/>
<dbReference type="PANTHER" id="PTHR46111">
    <property type="entry name" value="RIBOSOMAL RNA SMALL SUBUNIT METHYLTRANSFERASE I"/>
    <property type="match status" value="1"/>
</dbReference>
<evidence type="ECO:0000313" key="9">
    <source>
        <dbReference type="Proteomes" id="UP000003303"/>
    </source>
</evidence>
<evidence type="ECO:0000256" key="2">
    <source>
        <dbReference type="ARBA" id="ARBA00022552"/>
    </source>
</evidence>
<dbReference type="AlphaFoldDB" id="C2MCX4"/>
<dbReference type="NCBIfam" id="TIGR00096">
    <property type="entry name" value="16S rRNA (cytidine(1402)-2'-O)-methyltransferase"/>
    <property type="match status" value="1"/>
</dbReference>
<dbReference type="Gene3D" id="3.40.1010.10">
    <property type="entry name" value="Cobalt-precorrin-4 Transmethylase, Domain 1"/>
    <property type="match status" value="1"/>
</dbReference>
<dbReference type="PANTHER" id="PTHR46111:SF1">
    <property type="entry name" value="RIBOSOMAL RNA SMALL SUBUNIT METHYLTRANSFERASE I"/>
    <property type="match status" value="1"/>
</dbReference>
<keyword evidence="3 6" id="KW-0489">Methyltransferase</keyword>
<comment type="subcellular location">
    <subcellularLocation>
        <location evidence="6">Cytoplasm</location>
    </subcellularLocation>
</comment>
<gene>
    <name evidence="6" type="primary">rsmI</name>
    <name evidence="8" type="ORF">PORUE0001_1084</name>
</gene>
<dbReference type="FunFam" id="3.30.950.10:FF:000002">
    <property type="entry name" value="Ribosomal RNA small subunit methyltransferase I"/>
    <property type="match status" value="1"/>
</dbReference>
<sequence>MAQLTVVPTPIGNLGDITLRGLEALREADLILAEDTRTSSVLLRHYEIAKPMESHHKFNEYKTSERLAQRIAEGTSVVLISDAGTPGINDPGAMLIRACIDAGVTVTCLPGATAFVPALVASGLDTSRFCYEGFLPVKKGRQTLLTALATETRTIIIYESPYRVCRTLADLITYFGAERQAATCRELSKLHEEVRRGTLQELSDHFAETAPRGEFVIVIAGATPTKPSKKINRHTTEDTTKQL</sequence>
<evidence type="ECO:0000256" key="6">
    <source>
        <dbReference type="HAMAP-Rule" id="MF_01877"/>
    </source>
</evidence>
<comment type="caution">
    <text evidence="8">The sequence shown here is derived from an EMBL/GenBank/DDBJ whole genome shotgun (WGS) entry which is preliminary data.</text>
</comment>
<organism evidence="8 9">
    <name type="scientific">Porphyromonas uenonis 60-3</name>
    <dbReference type="NCBI Taxonomy" id="596327"/>
    <lineage>
        <taxon>Bacteria</taxon>
        <taxon>Pseudomonadati</taxon>
        <taxon>Bacteroidota</taxon>
        <taxon>Bacteroidia</taxon>
        <taxon>Bacteroidales</taxon>
        <taxon>Porphyromonadaceae</taxon>
        <taxon>Porphyromonas</taxon>
    </lineage>
</organism>
<dbReference type="eggNOG" id="COG0313">
    <property type="taxonomic scope" value="Bacteria"/>
</dbReference>
<dbReference type="STRING" id="596327.PORUE0001_1084"/>
<reference evidence="8 9" key="1">
    <citation type="submission" date="2009-04" db="EMBL/GenBank/DDBJ databases">
        <authorList>
            <person name="Sebastian Y."/>
            <person name="Madupu R."/>
            <person name="Durkin A.S."/>
            <person name="Torralba M."/>
            <person name="Methe B."/>
            <person name="Sutton G.G."/>
            <person name="Strausberg R.L."/>
            <person name="Nelson K.E."/>
        </authorList>
    </citation>
    <scope>NUCLEOTIDE SEQUENCE [LARGE SCALE GENOMIC DNA]</scope>
    <source>
        <strain evidence="8 9">60-3</strain>
    </source>
</reference>
<dbReference type="HAMAP" id="MF_01877">
    <property type="entry name" value="16SrRNA_methyltr_I"/>
    <property type="match status" value="1"/>
</dbReference>
<dbReference type="EMBL" id="ACLR01000180">
    <property type="protein sequence ID" value="EEK16427.1"/>
    <property type="molecule type" value="Genomic_DNA"/>
</dbReference>
<dbReference type="InterPro" id="IPR018063">
    <property type="entry name" value="SAM_MeTrfase_RsmI_CS"/>
</dbReference>
<dbReference type="PIRSF" id="PIRSF005917">
    <property type="entry name" value="MTase_YraL"/>
    <property type="match status" value="1"/>
</dbReference>
<keyword evidence="5 6" id="KW-0949">S-adenosyl-L-methionine</keyword>
<accession>C2MCX4</accession>
<dbReference type="RefSeq" id="WP_007365704.1">
    <property type="nucleotide sequence ID" value="NZ_ACLR01000180.1"/>
</dbReference>
<dbReference type="GO" id="GO:0070677">
    <property type="term" value="F:rRNA (cytosine-2'-O-)-methyltransferase activity"/>
    <property type="evidence" value="ECO:0007669"/>
    <property type="project" value="UniProtKB-UniRule"/>
</dbReference>
<evidence type="ECO:0000256" key="5">
    <source>
        <dbReference type="ARBA" id="ARBA00022691"/>
    </source>
</evidence>
<dbReference type="InterPro" id="IPR035996">
    <property type="entry name" value="4pyrrol_Methylase_sf"/>
</dbReference>
<dbReference type="CDD" id="cd11648">
    <property type="entry name" value="RsmI"/>
    <property type="match status" value="1"/>
</dbReference>
<dbReference type="InterPro" id="IPR000878">
    <property type="entry name" value="4pyrrol_Mease"/>
</dbReference>
<dbReference type="EC" id="2.1.1.198" evidence="6"/>